<accession>G0P020</accession>
<sequence length="198" mass="22763">MTKKFISFLDTKFNVFPLSPKKFIVYAPESIVQISFKTGNLPMPHSTGMYLTMDQNMGQINLFKENGSWGITEVYSSEKLVVPNEDVKLYEECGKEDYSAFSKFLEITHKSADENTKDDCSDHDIISDEMMSLDQHERASSDTEMENVDERSEGGSGGPDSYYKSGWYTSSDQQRRDDTFPMRTSFLHLTRPYEIIFD</sequence>
<reference evidence="3" key="1">
    <citation type="submission" date="2011-07" db="EMBL/GenBank/DDBJ databases">
        <authorList>
            <consortium name="Caenorhabditis brenneri Sequencing and Analysis Consortium"/>
            <person name="Wilson R.K."/>
        </authorList>
    </citation>
    <scope>NUCLEOTIDE SEQUENCE [LARGE SCALE GENOMIC DNA]</scope>
    <source>
        <strain evidence="3">PB2801</strain>
    </source>
</reference>
<feature type="region of interest" description="Disordered" evidence="1">
    <location>
        <begin position="134"/>
        <end position="176"/>
    </location>
</feature>
<dbReference type="Proteomes" id="UP000008068">
    <property type="component" value="Unassembled WGS sequence"/>
</dbReference>
<dbReference type="HOGENOM" id="CLU_1379217_0_0_1"/>
<evidence type="ECO:0000313" key="3">
    <source>
        <dbReference type="Proteomes" id="UP000008068"/>
    </source>
</evidence>
<organism evidence="3">
    <name type="scientific">Caenorhabditis brenneri</name>
    <name type="common">Nematode worm</name>
    <dbReference type="NCBI Taxonomy" id="135651"/>
    <lineage>
        <taxon>Eukaryota</taxon>
        <taxon>Metazoa</taxon>
        <taxon>Ecdysozoa</taxon>
        <taxon>Nematoda</taxon>
        <taxon>Chromadorea</taxon>
        <taxon>Rhabditida</taxon>
        <taxon>Rhabditina</taxon>
        <taxon>Rhabditomorpha</taxon>
        <taxon>Rhabditoidea</taxon>
        <taxon>Rhabditidae</taxon>
        <taxon>Peloderinae</taxon>
        <taxon>Caenorhabditis</taxon>
    </lineage>
</organism>
<name>G0P020_CAEBE</name>
<evidence type="ECO:0000256" key="1">
    <source>
        <dbReference type="SAM" id="MobiDB-lite"/>
    </source>
</evidence>
<protein>
    <submittedName>
        <fullName evidence="2">Uncharacterized protein</fullName>
    </submittedName>
</protein>
<evidence type="ECO:0000313" key="2">
    <source>
        <dbReference type="EMBL" id="EGT41408.1"/>
    </source>
</evidence>
<proteinExistence type="predicted"/>
<dbReference type="eggNOG" id="ENOG502RVE5">
    <property type="taxonomic scope" value="Eukaryota"/>
</dbReference>
<dbReference type="AlphaFoldDB" id="G0P020"/>
<dbReference type="EMBL" id="GL379995">
    <property type="protein sequence ID" value="EGT41408.1"/>
    <property type="molecule type" value="Genomic_DNA"/>
</dbReference>
<keyword evidence="3" id="KW-1185">Reference proteome</keyword>
<dbReference type="InParanoid" id="G0P020"/>
<gene>
    <name evidence="2" type="ORF">CAEBREN_19913</name>
</gene>